<name>A0A383CNY7_9ZZZZ</name>
<evidence type="ECO:0000313" key="1">
    <source>
        <dbReference type="EMBL" id="SVE33505.1"/>
    </source>
</evidence>
<organism evidence="1">
    <name type="scientific">marine metagenome</name>
    <dbReference type="NCBI Taxonomy" id="408172"/>
    <lineage>
        <taxon>unclassified sequences</taxon>
        <taxon>metagenomes</taxon>
        <taxon>ecological metagenomes</taxon>
    </lineage>
</organism>
<sequence>MAGFEEDVVRAYFETNGFLVRLAGRPPEAGKKRAGTVPTLAIFNPEVTENATDFSFRLYTTDVGKIRTALVSI</sequence>
<dbReference type="EMBL" id="UINC01210164">
    <property type="protein sequence ID" value="SVE33505.1"/>
    <property type="molecule type" value="Genomic_DNA"/>
</dbReference>
<reference evidence="1" key="1">
    <citation type="submission" date="2018-05" db="EMBL/GenBank/DDBJ databases">
        <authorList>
            <person name="Lanie J.A."/>
            <person name="Ng W.-L."/>
            <person name="Kazmierczak K.M."/>
            <person name="Andrzejewski T.M."/>
            <person name="Davidsen T.M."/>
            <person name="Wayne K.J."/>
            <person name="Tettelin H."/>
            <person name="Glass J.I."/>
            <person name="Rusch D."/>
            <person name="Podicherti R."/>
            <person name="Tsui H.-C.T."/>
            <person name="Winkler M.E."/>
        </authorList>
    </citation>
    <scope>NUCLEOTIDE SEQUENCE</scope>
</reference>
<accession>A0A383CNY7</accession>
<protein>
    <submittedName>
        <fullName evidence="1">Uncharacterized protein</fullName>
    </submittedName>
</protein>
<dbReference type="AlphaFoldDB" id="A0A383CNY7"/>
<feature type="non-terminal residue" evidence="1">
    <location>
        <position position="73"/>
    </location>
</feature>
<gene>
    <name evidence="1" type="ORF">METZ01_LOCUS486359</name>
</gene>
<proteinExistence type="predicted"/>